<sequence>MGVALCALFSVAKDVANVNDIMDSKTSFKLICHLKASNGPNDLSVKPRHIYWPTKEKLMMSLQGGSIWLSYIPRGSFPDWLYDCTCIKVSFKTNFHGLKVQKCGLRLLYKHSEGFDRCLFYDPHFPPSEILEWFSDWNDEHWVTIPLPPNLCNDSTWMGLVLCASFSVDVNQTADIRIMDSEYYCLMFQFVTNIGTASSFIGYQLTKENLQMLKQGTRFIWLSYIPRGSLRNCPNQCSYIKASTTARCPGLKVEQSGLRLVYNHDEEEFKQTIGDSMKSSSDDSDLIPQLTTDNGNRYKQKFDEEGTSSKTPSSREESNFESLRGSIDPKDKGKGVLEE</sequence>
<proteinExistence type="predicted"/>
<evidence type="ECO:0000256" key="2">
    <source>
        <dbReference type="ARBA" id="ARBA00022737"/>
    </source>
</evidence>
<keyword evidence="1" id="KW-0433">Leucine-rich repeat</keyword>
<evidence type="ECO:0000256" key="3">
    <source>
        <dbReference type="SAM" id="MobiDB-lite"/>
    </source>
</evidence>
<evidence type="ECO:0000313" key="6">
    <source>
        <dbReference type="Proteomes" id="UP001459277"/>
    </source>
</evidence>
<evidence type="ECO:0000256" key="1">
    <source>
        <dbReference type="ARBA" id="ARBA00022614"/>
    </source>
</evidence>
<keyword evidence="6" id="KW-1185">Reference proteome</keyword>
<accession>A0AAW2C9P0</accession>
<dbReference type="Proteomes" id="UP001459277">
    <property type="component" value="Unassembled WGS sequence"/>
</dbReference>
<dbReference type="AlphaFoldDB" id="A0AAW2C9P0"/>
<name>A0AAW2C9P0_9ROSI</name>
<feature type="region of interest" description="Disordered" evidence="3">
    <location>
        <begin position="273"/>
        <end position="339"/>
    </location>
</feature>
<protein>
    <recommendedName>
        <fullName evidence="4">C-JID domain-containing protein</fullName>
    </recommendedName>
</protein>
<organism evidence="5 6">
    <name type="scientific">Lithocarpus litseifolius</name>
    <dbReference type="NCBI Taxonomy" id="425828"/>
    <lineage>
        <taxon>Eukaryota</taxon>
        <taxon>Viridiplantae</taxon>
        <taxon>Streptophyta</taxon>
        <taxon>Embryophyta</taxon>
        <taxon>Tracheophyta</taxon>
        <taxon>Spermatophyta</taxon>
        <taxon>Magnoliopsida</taxon>
        <taxon>eudicotyledons</taxon>
        <taxon>Gunneridae</taxon>
        <taxon>Pentapetalae</taxon>
        <taxon>rosids</taxon>
        <taxon>fabids</taxon>
        <taxon>Fagales</taxon>
        <taxon>Fagaceae</taxon>
        <taxon>Lithocarpus</taxon>
    </lineage>
</organism>
<dbReference type="EMBL" id="JAZDWU010000008">
    <property type="protein sequence ID" value="KAK9995026.1"/>
    <property type="molecule type" value="Genomic_DNA"/>
</dbReference>
<gene>
    <name evidence="5" type="ORF">SO802_024729</name>
</gene>
<feature type="domain" description="C-JID" evidence="4">
    <location>
        <begin position="125"/>
        <end position="266"/>
    </location>
</feature>
<dbReference type="Pfam" id="PF20160">
    <property type="entry name" value="C-JID"/>
    <property type="match status" value="1"/>
</dbReference>
<keyword evidence="2" id="KW-0677">Repeat</keyword>
<dbReference type="InterPro" id="IPR045344">
    <property type="entry name" value="C-JID"/>
</dbReference>
<evidence type="ECO:0000313" key="5">
    <source>
        <dbReference type="EMBL" id="KAK9995026.1"/>
    </source>
</evidence>
<comment type="caution">
    <text evidence="5">The sequence shown here is derived from an EMBL/GenBank/DDBJ whole genome shotgun (WGS) entry which is preliminary data.</text>
</comment>
<reference evidence="5 6" key="1">
    <citation type="submission" date="2024-01" db="EMBL/GenBank/DDBJ databases">
        <title>A telomere-to-telomere, gap-free genome of sweet tea (Lithocarpus litseifolius).</title>
        <authorList>
            <person name="Zhou J."/>
        </authorList>
    </citation>
    <scope>NUCLEOTIDE SEQUENCE [LARGE SCALE GENOMIC DNA]</scope>
    <source>
        <strain evidence="5">Zhou-2022a</strain>
        <tissue evidence="5">Leaf</tissue>
    </source>
</reference>
<evidence type="ECO:0000259" key="4">
    <source>
        <dbReference type="Pfam" id="PF20160"/>
    </source>
</evidence>
<feature type="compositionally biased region" description="Basic and acidic residues" evidence="3">
    <location>
        <begin position="327"/>
        <end position="339"/>
    </location>
</feature>